<feature type="transmembrane region" description="Helical" evidence="2">
    <location>
        <begin position="95"/>
        <end position="113"/>
    </location>
</feature>
<reference evidence="3 4" key="1">
    <citation type="submission" date="2019-12" db="EMBL/GenBank/DDBJ databases">
        <authorList>
            <person name="Floudas D."/>
            <person name="Bentzer J."/>
            <person name="Ahren D."/>
            <person name="Johansson T."/>
            <person name="Persson P."/>
            <person name="Tunlid A."/>
        </authorList>
    </citation>
    <scope>NUCLEOTIDE SEQUENCE [LARGE SCALE GENOMIC DNA]</scope>
    <source>
        <strain evidence="3 4">CBS 102.39</strain>
    </source>
</reference>
<proteinExistence type="predicted"/>
<accession>A0A8H4R683</accession>
<sequence length="374" mass="41295">MTATAPLTGEELHEIAQGQFELAIGSYVSVGALSVFIWDLLFNLSHDYDLAKTHGFNITSMIYFMSRLSTLGFVFTETLTITNPMEASACSSIKILASLFYILFVASTLLLSYIRVCVIWNRNRWIVATYGILWLVAIGGSFTVIGGMALQSVQGHCLNTVVHEYMAASVILPTTNHLIVFVAITIGLCRSHTTSIFDIGKGVRLYVFGDTLPAFSKALLQSSQICYIAAVVTGTTTLVWFYAYETETRYRIALTPLYTAVVNIMFSWVFRKAKLGIFTVIPHSVATTDDNALAGIRSHIPMFGRASDHKDRSSASRSSSMQHSQRADIPQAHEVKLNRSDSLEDTPLPVKVEVDKVVQYDGDLDSAERGDRFG</sequence>
<dbReference type="Proteomes" id="UP000521872">
    <property type="component" value="Unassembled WGS sequence"/>
</dbReference>
<dbReference type="AlphaFoldDB" id="A0A8H4R683"/>
<dbReference type="EMBL" id="JAACJL010000002">
    <property type="protein sequence ID" value="KAF4622477.1"/>
    <property type="molecule type" value="Genomic_DNA"/>
</dbReference>
<feature type="transmembrane region" description="Helical" evidence="2">
    <location>
        <begin position="225"/>
        <end position="244"/>
    </location>
</feature>
<feature type="transmembrane region" description="Helical" evidence="2">
    <location>
        <begin position="56"/>
        <end position="75"/>
    </location>
</feature>
<evidence type="ECO:0000313" key="3">
    <source>
        <dbReference type="EMBL" id="KAF4622477.1"/>
    </source>
</evidence>
<evidence type="ECO:0000313" key="4">
    <source>
        <dbReference type="Proteomes" id="UP000521872"/>
    </source>
</evidence>
<gene>
    <name evidence="3" type="ORF">D9613_009414</name>
</gene>
<feature type="compositionally biased region" description="Low complexity" evidence="1">
    <location>
        <begin position="315"/>
        <end position="324"/>
    </location>
</feature>
<feature type="transmembrane region" description="Helical" evidence="2">
    <location>
        <begin position="250"/>
        <end position="270"/>
    </location>
</feature>
<feature type="transmembrane region" description="Helical" evidence="2">
    <location>
        <begin position="125"/>
        <end position="145"/>
    </location>
</feature>
<comment type="caution">
    <text evidence="3">The sequence shown here is derived from an EMBL/GenBank/DDBJ whole genome shotgun (WGS) entry which is preliminary data.</text>
</comment>
<evidence type="ECO:0000256" key="2">
    <source>
        <dbReference type="SAM" id="Phobius"/>
    </source>
</evidence>
<feature type="transmembrane region" description="Helical" evidence="2">
    <location>
        <begin position="165"/>
        <end position="189"/>
    </location>
</feature>
<feature type="compositionally biased region" description="Basic and acidic residues" evidence="1">
    <location>
        <begin position="331"/>
        <end position="342"/>
    </location>
</feature>
<feature type="transmembrane region" description="Helical" evidence="2">
    <location>
        <begin position="24"/>
        <end position="44"/>
    </location>
</feature>
<keyword evidence="2" id="KW-0812">Transmembrane</keyword>
<name>A0A8H4R683_9AGAR</name>
<feature type="region of interest" description="Disordered" evidence="1">
    <location>
        <begin position="304"/>
        <end position="348"/>
    </location>
</feature>
<keyword evidence="4" id="KW-1185">Reference proteome</keyword>
<keyword evidence="2" id="KW-1133">Transmembrane helix</keyword>
<keyword evidence="2" id="KW-0472">Membrane</keyword>
<protein>
    <submittedName>
        <fullName evidence="3">Uncharacterized protein</fullName>
    </submittedName>
</protein>
<evidence type="ECO:0000256" key="1">
    <source>
        <dbReference type="SAM" id="MobiDB-lite"/>
    </source>
</evidence>
<organism evidence="3 4">
    <name type="scientific">Agrocybe pediades</name>
    <dbReference type="NCBI Taxonomy" id="84607"/>
    <lineage>
        <taxon>Eukaryota</taxon>
        <taxon>Fungi</taxon>
        <taxon>Dikarya</taxon>
        <taxon>Basidiomycota</taxon>
        <taxon>Agaricomycotina</taxon>
        <taxon>Agaricomycetes</taxon>
        <taxon>Agaricomycetidae</taxon>
        <taxon>Agaricales</taxon>
        <taxon>Agaricineae</taxon>
        <taxon>Strophariaceae</taxon>
        <taxon>Agrocybe</taxon>
    </lineage>
</organism>